<comment type="caution">
    <text evidence="1">The sequence shown here is derived from an EMBL/GenBank/DDBJ whole genome shotgun (WGS) entry which is preliminary data.</text>
</comment>
<reference evidence="1" key="1">
    <citation type="submission" date="2021-10" db="EMBL/GenBank/DDBJ databases">
        <title>Melipona bicolor Genome sequencing and assembly.</title>
        <authorList>
            <person name="Araujo N.S."/>
            <person name="Arias M.C."/>
        </authorList>
    </citation>
    <scope>NUCLEOTIDE SEQUENCE</scope>
    <source>
        <strain evidence="1">USP_2M_L1-L4_2017</strain>
        <tissue evidence="1">Whole body</tissue>
    </source>
</reference>
<organism evidence="1 2">
    <name type="scientific">Melipona bicolor</name>
    <dbReference type="NCBI Taxonomy" id="60889"/>
    <lineage>
        <taxon>Eukaryota</taxon>
        <taxon>Metazoa</taxon>
        <taxon>Ecdysozoa</taxon>
        <taxon>Arthropoda</taxon>
        <taxon>Hexapoda</taxon>
        <taxon>Insecta</taxon>
        <taxon>Pterygota</taxon>
        <taxon>Neoptera</taxon>
        <taxon>Endopterygota</taxon>
        <taxon>Hymenoptera</taxon>
        <taxon>Apocrita</taxon>
        <taxon>Aculeata</taxon>
        <taxon>Apoidea</taxon>
        <taxon>Anthophila</taxon>
        <taxon>Apidae</taxon>
        <taxon>Melipona</taxon>
    </lineage>
</organism>
<keyword evidence="2" id="KW-1185">Reference proteome</keyword>
<evidence type="ECO:0000313" key="1">
    <source>
        <dbReference type="EMBL" id="KAK1121110.1"/>
    </source>
</evidence>
<dbReference type="EMBL" id="JAHYIQ010000028">
    <property type="protein sequence ID" value="KAK1121110.1"/>
    <property type="molecule type" value="Genomic_DNA"/>
</dbReference>
<evidence type="ECO:0000313" key="2">
    <source>
        <dbReference type="Proteomes" id="UP001177670"/>
    </source>
</evidence>
<dbReference type="Proteomes" id="UP001177670">
    <property type="component" value="Unassembled WGS sequence"/>
</dbReference>
<name>A0AA40KI16_9HYME</name>
<accession>A0AA40KI16</accession>
<gene>
    <name evidence="1" type="ORF">K0M31_010889</name>
</gene>
<proteinExistence type="predicted"/>
<sequence>MEFAFDVNKFYSLTRAACSPDRFCARPSRGSRTAPFAVLTKNQIDRDRWYRRSSDRFSLKCFAIENRHHRRSRVAGIGTEMSVDDDEADLVLPETIDVRGEEGVRGNDGPKIARQT</sequence>
<dbReference type="AlphaFoldDB" id="A0AA40KI16"/>
<protein>
    <submittedName>
        <fullName evidence="1">Uncharacterized protein</fullName>
    </submittedName>
</protein>